<dbReference type="RefSeq" id="WP_382167070.1">
    <property type="nucleotide sequence ID" value="NZ_JBHTBR010000005.1"/>
</dbReference>
<dbReference type="SUPFAM" id="SSF46785">
    <property type="entry name" value="Winged helix' DNA-binding domain"/>
    <property type="match status" value="1"/>
</dbReference>
<evidence type="ECO:0000256" key="3">
    <source>
        <dbReference type="ARBA" id="ARBA00023125"/>
    </source>
</evidence>
<keyword evidence="3" id="KW-0238">DNA-binding</keyword>
<keyword evidence="7" id="KW-1185">Reference proteome</keyword>
<dbReference type="InterPro" id="IPR036390">
    <property type="entry name" value="WH_DNA-bd_sf"/>
</dbReference>
<gene>
    <name evidence="6" type="primary">gcvA</name>
    <name evidence="6" type="ORF">ACFQS8_09410</name>
</gene>
<proteinExistence type="inferred from homology"/>
<dbReference type="Pfam" id="PF00126">
    <property type="entry name" value="HTH_1"/>
    <property type="match status" value="1"/>
</dbReference>
<evidence type="ECO:0000313" key="6">
    <source>
        <dbReference type="EMBL" id="MFC7291831.1"/>
    </source>
</evidence>
<dbReference type="NCBIfam" id="NF008352">
    <property type="entry name" value="PRK11139.1"/>
    <property type="match status" value="1"/>
</dbReference>
<comment type="similarity">
    <text evidence="1">Belongs to the LysR transcriptional regulatory family.</text>
</comment>
<protein>
    <submittedName>
        <fullName evidence="6">Transcriptional regulator GcvA</fullName>
    </submittedName>
</protein>
<dbReference type="PANTHER" id="PTHR30537:SF26">
    <property type="entry name" value="GLYCINE CLEAVAGE SYSTEM TRANSCRIPTIONAL ACTIVATOR"/>
    <property type="match status" value="1"/>
</dbReference>
<dbReference type="PANTHER" id="PTHR30537">
    <property type="entry name" value="HTH-TYPE TRANSCRIPTIONAL REGULATOR"/>
    <property type="match status" value="1"/>
</dbReference>
<dbReference type="Gene3D" id="3.40.190.10">
    <property type="entry name" value="Periplasmic binding protein-like II"/>
    <property type="match status" value="2"/>
</dbReference>
<dbReference type="InterPro" id="IPR036388">
    <property type="entry name" value="WH-like_DNA-bd_sf"/>
</dbReference>
<name>A0ABW2IKZ9_9PROT</name>
<dbReference type="InterPro" id="IPR058163">
    <property type="entry name" value="LysR-type_TF_proteobact-type"/>
</dbReference>
<dbReference type="PROSITE" id="PS50931">
    <property type="entry name" value="HTH_LYSR"/>
    <property type="match status" value="1"/>
</dbReference>
<dbReference type="InterPro" id="IPR000847">
    <property type="entry name" value="LysR_HTH_N"/>
</dbReference>
<evidence type="ECO:0000256" key="1">
    <source>
        <dbReference type="ARBA" id="ARBA00009437"/>
    </source>
</evidence>
<evidence type="ECO:0000313" key="7">
    <source>
        <dbReference type="Proteomes" id="UP001596492"/>
    </source>
</evidence>
<dbReference type="Gene3D" id="1.10.10.10">
    <property type="entry name" value="Winged helix-like DNA-binding domain superfamily/Winged helix DNA-binding domain"/>
    <property type="match status" value="1"/>
</dbReference>
<feature type="domain" description="HTH lysR-type" evidence="5">
    <location>
        <begin position="12"/>
        <end position="69"/>
    </location>
</feature>
<sequence length="313" mass="34579">MTDSSNSIDRLPPLNALRAFEAAARRLSFTKAAEELNVTPGAISQQIRHLEEFSGGPLFRRTGRQVLLTEVGEATLPLLTNAFEQLLEATHVLRAPKRRNRLMISCAPSFAAKWLAHRLEDFQALHPEAEVWISADNAVIDFAGPEIDLAIRYGGGNYEGLRVEKLMSESVMPVCSPSLLEGKHPLRTPADLQHYTLLHDESPEHDPSCPDWASWLKARNVKNVDAARGLRFNQAAMVVEAAASGRGVALAKRAIAAGDLENGRLIAPFADGTNEINFAYWTVWPRGRTQSPIAREFIKWVKEEAQSEQVVGV</sequence>
<organism evidence="6 7">
    <name type="scientific">Hirschia litorea</name>
    <dbReference type="NCBI Taxonomy" id="1199156"/>
    <lineage>
        <taxon>Bacteria</taxon>
        <taxon>Pseudomonadati</taxon>
        <taxon>Pseudomonadota</taxon>
        <taxon>Alphaproteobacteria</taxon>
        <taxon>Hyphomonadales</taxon>
        <taxon>Hyphomonadaceae</taxon>
        <taxon>Hirschia</taxon>
    </lineage>
</organism>
<comment type="caution">
    <text evidence="6">The sequence shown here is derived from an EMBL/GenBank/DDBJ whole genome shotgun (WGS) entry which is preliminary data.</text>
</comment>
<evidence type="ECO:0000256" key="4">
    <source>
        <dbReference type="ARBA" id="ARBA00023163"/>
    </source>
</evidence>
<evidence type="ECO:0000256" key="2">
    <source>
        <dbReference type="ARBA" id="ARBA00023015"/>
    </source>
</evidence>
<keyword evidence="2" id="KW-0805">Transcription regulation</keyword>
<dbReference type="PRINTS" id="PR00039">
    <property type="entry name" value="HTHLYSR"/>
</dbReference>
<dbReference type="InterPro" id="IPR005119">
    <property type="entry name" value="LysR_subst-bd"/>
</dbReference>
<reference evidence="7" key="1">
    <citation type="journal article" date="2019" name="Int. J. Syst. Evol. Microbiol.">
        <title>The Global Catalogue of Microorganisms (GCM) 10K type strain sequencing project: providing services to taxonomists for standard genome sequencing and annotation.</title>
        <authorList>
            <consortium name="The Broad Institute Genomics Platform"/>
            <consortium name="The Broad Institute Genome Sequencing Center for Infectious Disease"/>
            <person name="Wu L."/>
            <person name="Ma J."/>
        </authorList>
    </citation>
    <scope>NUCLEOTIDE SEQUENCE [LARGE SCALE GENOMIC DNA]</scope>
    <source>
        <strain evidence="7">CCUG 51308</strain>
    </source>
</reference>
<keyword evidence="4" id="KW-0804">Transcription</keyword>
<dbReference type="Proteomes" id="UP001596492">
    <property type="component" value="Unassembled WGS sequence"/>
</dbReference>
<dbReference type="EMBL" id="JBHTBR010000005">
    <property type="protein sequence ID" value="MFC7291831.1"/>
    <property type="molecule type" value="Genomic_DNA"/>
</dbReference>
<evidence type="ECO:0000259" key="5">
    <source>
        <dbReference type="PROSITE" id="PS50931"/>
    </source>
</evidence>
<dbReference type="SUPFAM" id="SSF53850">
    <property type="entry name" value="Periplasmic binding protein-like II"/>
    <property type="match status" value="1"/>
</dbReference>
<dbReference type="Pfam" id="PF03466">
    <property type="entry name" value="LysR_substrate"/>
    <property type="match status" value="1"/>
</dbReference>
<accession>A0ABW2IKZ9</accession>
<dbReference type="CDD" id="cd08432">
    <property type="entry name" value="PBP2_GcdR_TrpI_HvrB_AmpR_like"/>
    <property type="match status" value="1"/>
</dbReference>